<feature type="domain" description="ABC transporter" evidence="11">
    <location>
        <begin position="509"/>
        <end position="750"/>
    </location>
</feature>
<evidence type="ECO:0000256" key="7">
    <source>
        <dbReference type="ARBA" id="ARBA00022840"/>
    </source>
</evidence>
<dbReference type="GO" id="GO:0005886">
    <property type="term" value="C:plasma membrane"/>
    <property type="evidence" value="ECO:0007669"/>
    <property type="project" value="UniProtKB-SubCell"/>
</dbReference>
<dbReference type="PANTHER" id="PTHR45772:SF2">
    <property type="entry name" value="ABC TRANSPORTER ATP-BINDING PROTEIN"/>
    <property type="match status" value="1"/>
</dbReference>
<dbReference type="eggNOG" id="COG4177">
    <property type="taxonomic scope" value="Bacteria"/>
</dbReference>
<dbReference type="GO" id="GO:0016887">
    <property type="term" value="F:ATP hydrolysis activity"/>
    <property type="evidence" value="ECO:0007669"/>
    <property type="project" value="InterPro"/>
</dbReference>
<dbReference type="InterPro" id="IPR043428">
    <property type="entry name" value="LivM-like"/>
</dbReference>
<dbReference type="EMBL" id="FR687359">
    <property type="protein sequence ID" value="CBW74414.1"/>
    <property type="molecule type" value="Genomic_DNA"/>
</dbReference>
<gene>
    <name evidence="12" type="ordered locus">RBRH_01063</name>
</gene>
<dbReference type="InterPro" id="IPR003439">
    <property type="entry name" value="ABC_transporter-like_ATP-bd"/>
</dbReference>
<keyword evidence="9 10" id="KW-0472">Membrane</keyword>
<evidence type="ECO:0000256" key="6">
    <source>
        <dbReference type="ARBA" id="ARBA00022741"/>
    </source>
</evidence>
<evidence type="ECO:0000256" key="3">
    <source>
        <dbReference type="ARBA" id="ARBA00022475"/>
    </source>
</evidence>
<evidence type="ECO:0000256" key="4">
    <source>
        <dbReference type="ARBA" id="ARBA00022519"/>
    </source>
</evidence>
<dbReference type="InterPro" id="IPR032823">
    <property type="entry name" value="BCA_ABC_TP_C"/>
</dbReference>
<evidence type="ECO:0000256" key="5">
    <source>
        <dbReference type="ARBA" id="ARBA00022692"/>
    </source>
</evidence>
<protein>
    <submittedName>
        <fullName evidence="12">Branched-chain amino acid transport ATP-binding protein livG</fullName>
    </submittedName>
</protein>
<feature type="transmembrane region" description="Helical" evidence="10">
    <location>
        <begin position="265"/>
        <end position="291"/>
    </location>
</feature>
<dbReference type="Pfam" id="PF00005">
    <property type="entry name" value="ABC_tran"/>
    <property type="match status" value="1"/>
</dbReference>
<feature type="transmembrane region" description="Helical" evidence="10">
    <location>
        <begin position="229"/>
        <end position="253"/>
    </location>
</feature>
<evidence type="ECO:0000256" key="1">
    <source>
        <dbReference type="ARBA" id="ARBA00004651"/>
    </source>
</evidence>
<evidence type="ECO:0000256" key="9">
    <source>
        <dbReference type="ARBA" id="ARBA00023136"/>
    </source>
</evidence>
<dbReference type="PROSITE" id="PS50893">
    <property type="entry name" value="ABC_TRANSPORTER_2"/>
    <property type="match status" value="1"/>
</dbReference>
<dbReference type="GO" id="GO:0005524">
    <property type="term" value="F:ATP binding"/>
    <property type="evidence" value="ECO:0007669"/>
    <property type="project" value="UniProtKB-KW"/>
</dbReference>
<feature type="transmembrane region" description="Helical" evidence="10">
    <location>
        <begin position="103"/>
        <end position="122"/>
    </location>
</feature>
<dbReference type="CDD" id="cd06581">
    <property type="entry name" value="TM_PBP1_LivM_like"/>
    <property type="match status" value="1"/>
</dbReference>
<dbReference type="Pfam" id="PF02653">
    <property type="entry name" value="BPD_transp_2"/>
    <property type="match status" value="1"/>
</dbReference>
<dbReference type="Pfam" id="PF12399">
    <property type="entry name" value="BCA_ABC_TP_C"/>
    <property type="match status" value="1"/>
</dbReference>
<evidence type="ECO:0000256" key="10">
    <source>
        <dbReference type="SAM" id="Phobius"/>
    </source>
</evidence>
<proteinExistence type="predicted"/>
<keyword evidence="3" id="KW-1003">Cell membrane</keyword>
<keyword evidence="5 10" id="KW-0812">Transmembrane</keyword>
<feature type="transmembrane region" description="Helical" evidence="10">
    <location>
        <begin position="80"/>
        <end position="97"/>
    </location>
</feature>
<accession>E5AP82</accession>
<keyword evidence="7 12" id="KW-0067">ATP-binding</keyword>
<dbReference type="KEGG" id="brh:RBRH_01063"/>
<evidence type="ECO:0000256" key="2">
    <source>
        <dbReference type="ARBA" id="ARBA00022448"/>
    </source>
</evidence>
<dbReference type="SMART" id="SM00382">
    <property type="entry name" value="AAA"/>
    <property type="match status" value="1"/>
</dbReference>
<comment type="subcellular location">
    <subcellularLocation>
        <location evidence="1">Cell membrane</location>
        <topology evidence="1">Multi-pass membrane protein</topology>
    </subcellularLocation>
</comment>
<dbReference type="InterPro" id="IPR003593">
    <property type="entry name" value="AAA+_ATPase"/>
</dbReference>
<reference evidence="12 13" key="1">
    <citation type="journal article" date="2011" name="J. Bacteriol.">
        <title>Complete genome sequence of Burkholderia rhizoxinica, an endosymbiont of Rhizopus microsporus.</title>
        <authorList>
            <person name="Lackner G."/>
            <person name="Moebius N."/>
            <person name="Partida-Martinez L."/>
            <person name="Hertweck C."/>
        </authorList>
    </citation>
    <scope>NUCLEOTIDE SEQUENCE [LARGE SCALE GENOMIC DNA]</scope>
    <source>
        <strain evidence="13">DSM 19002 / CIP 109453 / HKI 454</strain>
    </source>
</reference>
<evidence type="ECO:0000256" key="8">
    <source>
        <dbReference type="ARBA" id="ARBA00022989"/>
    </source>
</evidence>
<dbReference type="HOGENOM" id="CLU_006313_5_1_4"/>
<keyword evidence="4" id="KW-0997">Cell inner membrane</keyword>
<dbReference type="CDD" id="cd03219">
    <property type="entry name" value="ABC_Mj1267_LivG_branched"/>
    <property type="match status" value="1"/>
</dbReference>
<keyword evidence="2" id="KW-0813">Transport</keyword>
<dbReference type="RefSeq" id="WP_013434648.1">
    <property type="nucleotide sequence ID" value="NC_014722.1"/>
</dbReference>
<keyword evidence="6" id="KW-0547">Nucleotide-binding</keyword>
<dbReference type="PANTHER" id="PTHR45772">
    <property type="entry name" value="CONSERVED COMPONENT OF ABC TRANSPORTER FOR NATURAL AMINO ACIDS-RELATED"/>
    <property type="match status" value="1"/>
</dbReference>
<dbReference type="InterPro" id="IPR051120">
    <property type="entry name" value="ABC_AA/LPS_Transport"/>
</dbReference>
<evidence type="ECO:0000313" key="13">
    <source>
        <dbReference type="Proteomes" id="UP000007437"/>
    </source>
</evidence>
<dbReference type="SUPFAM" id="SSF52540">
    <property type="entry name" value="P-loop containing nucleoside triphosphate hydrolases"/>
    <property type="match status" value="1"/>
</dbReference>
<dbReference type="GO" id="GO:0015658">
    <property type="term" value="F:branched-chain amino acid transmembrane transporter activity"/>
    <property type="evidence" value="ECO:0007669"/>
    <property type="project" value="InterPro"/>
</dbReference>
<sequence length="754" mass="78018">MMVHRQAPRGMRIDRDVRRLPWGGLILTTVLAALPLLPLAHGEPSGAALALASQAAVLIVFALSYDLLLGQTGLLSFGHAMYYGIGALAAARVANAWALSAPWLPVVGGAGAALVAVPAGWLSARRGGVTFAMVTLGLGELVATAASTVPEWFGGVGGVMIDRGAVPGWLGIDFGATRAAYGLVVVVALASCMLIAWLLRTPLVHVANAVRDNPRRAAFVGVDPSRVRWAMTVIAAFFAGVAGALSVVTFEIATADNASVATCATALIAVVIGGTGTFAGPILGAVVYVSIANGLASITRAWPMYVGLFFLLVVVLAPGGLIGAWLHRRVSPSLAGSRRARCALPRFSGRRMGRALAVLGMLAGGIAVIQSVYAWRFGDTGADISPGLHAANGWGIAVAGAVWMAVSAFALRGTTLRSPRRVATSLRSTHAAAAAMASTHASTAAMVSTYAATAATRPAVAKATASVIVAGAAANVPARAAGTAEQAKPIDPAPRVRPRHAPSGLALDVTLDDVHVSYRATSVLRGVHLHVRAGEIHALIGPNGAGKSTVFNVLSGVTQVDRGTVRLDARPIRRLAAHRIARLGVARGLQTPNLFTQLSVLDNVCCAMLCPRGAPLYRWLQPAAWRGLRERALDWLQVVGLGDEASARAAQLSYAQQRALELAMATASGARLLLLDEPTAGMSRAEAIEALALIRAMAAGRTLLLIEHDMGVVFDLADRISVLVDGVVIATGTPAQIRANPDVRDAYLGPARAL</sequence>
<name>E5AP82_MYCRK</name>
<feature type="transmembrane region" description="Helical" evidence="10">
    <location>
        <begin position="355"/>
        <end position="373"/>
    </location>
</feature>
<dbReference type="eggNOG" id="COG0411">
    <property type="taxonomic scope" value="Bacteria"/>
</dbReference>
<evidence type="ECO:0000313" key="12">
    <source>
        <dbReference type="EMBL" id="CBW74414.1"/>
    </source>
</evidence>
<feature type="transmembrane region" description="Helical" evidence="10">
    <location>
        <begin position="20"/>
        <end position="40"/>
    </location>
</feature>
<feature type="transmembrane region" description="Helical" evidence="10">
    <location>
        <begin position="393"/>
        <end position="411"/>
    </location>
</feature>
<keyword evidence="8 10" id="KW-1133">Transmembrane helix</keyword>
<evidence type="ECO:0000259" key="11">
    <source>
        <dbReference type="PROSITE" id="PS50893"/>
    </source>
</evidence>
<dbReference type="Proteomes" id="UP000007437">
    <property type="component" value="Chromosome"/>
</dbReference>
<organism evidence="12 13">
    <name type="scientific">Mycetohabitans rhizoxinica (strain DSM 19002 / CIP 109453 / HKI 454)</name>
    <name type="common">Paraburkholderia rhizoxinica</name>
    <dbReference type="NCBI Taxonomy" id="882378"/>
    <lineage>
        <taxon>Bacteria</taxon>
        <taxon>Pseudomonadati</taxon>
        <taxon>Pseudomonadota</taxon>
        <taxon>Betaproteobacteria</taxon>
        <taxon>Burkholderiales</taxon>
        <taxon>Burkholderiaceae</taxon>
        <taxon>Mycetohabitans</taxon>
    </lineage>
</organism>
<dbReference type="AlphaFoldDB" id="E5AP82"/>
<feature type="transmembrane region" description="Helical" evidence="10">
    <location>
        <begin position="179"/>
        <end position="199"/>
    </location>
</feature>
<feature type="transmembrane region" description="Helical" evidence="10">
    <location>
        <begin position="303"/>
        <end position="326"/>
    </location>
</feature>
<dbReference type="InterPro" id="IPR001851">
    <property type="entry name" value="ABC_transp_permease"/>
</dbReference>
<dbReference type="STRING" id="882378.RBRH_01063"/>
<dbReference type="InterPro" id="IPR027417">
    <property type="entry name" value="P-loop_NTPase"/>
</dbReference>
<feature type="transmembrane region" description="Helical" evidence="10">
    <location>
        <begin position="46"/>
        <end position="68"/>
    </location>
</feature>
<dbReference type="Gene3D" id="3.40.50.300">
    <property type="entry name" value="P-loop containing nucleotide triphosphate hydrolases"/>
    <property type="match status" value="1"/>
</dbReference>